<accession>A0A1W1XSG0</accession>
<dbReference type="InterPro" id="IPR018228">
    <property type="entry name" value="DNase_TatD-rel_CS"/>
</dbReference>
<dbReference type="InterPro" id="IPR015991">
    <property type="entry name" value="TatD/YcfH-like"/>
</dbReference>
<feature type="binding site" evidence="4">
    <location>
        <position position="138"/>
    </location>
    <ligand>
        <name>a divalent metal cation</name>
        <dbReference type="ChEBI" id="CHEBI:60240"/>
        <label>2</label>
    </ligand>
</feature>
<dbReference type="EMBL" id="FWXF01000019">
    <property type="protein sequence ID" value="SMC26899.1"/>
    <property type="molecule type" value="Genomic_DNA"/>
</dbReference>
<dbReference type="AlphaFoldDB" id="A0A1W1XSG0"/>
<dbReference type="STRING" id="1121390.SAMN02746041_02803"/>
<dbReference type="GO" id="GO:0005829">
    <property type="term" value="C:cytosol"/>
    <property type="evidence" value="ECO:0007669"/>
    <property type="project" value="TreeGrafter"/>
</dbReference>
<dbReference type="SUPFAM" id="SSF51556">
    <property type="entry name" value="Metallo-dependent hydrolases"/>
    <property type="match status" value="1"/>
</dbReference>
<dbReference type="PANTHER" id="PTHR46124:SF2">
    <property type="entry name" value="D-AMINOACYL-TRNA DEACYLASE"/>
    <property type="match status" value="1"/>
</dbReference>
<keyword evidence="2 4" id="KW-0479">Metal-binding</keyword>
<dbReference type="Proteomes" id="UP000192783">
    <property type="component" value="Unassembled WGS sequence"/>
</dbReference>
<reference evidence="5 6" key="1">
    <citation type="submission" date="2017-04" db="EMBL/GenBank/DDBJ databases">
        <authorList>
            <person name="Afonso C.L."/>
            <person name="Miller P.J."/>
            <person name="Scott M.A."/>
            <person name="Spackman E."/>
            <person name="Goraichik I."/>
            <person name="Dimitrov K.M."/>
            <person name="Suarez D.L."/>
            <person name="Swayne D.E."/>
        </authorList>
    </citation>
    <scope>NUCLEOTIDE SEQUENCE [LARGE SCALE GENOMIC DNA]</scope>
    <source>
        <strain evidence="5 6">DSM 13146</strain>
    </source>
</reference>
<feature type="binding site" evidence="4">
    <location>
        <position position="18"/>
    </location>
    <ligand>
        <name>a divalent metal cation</name>
        <dbReference type="ChEBI" id="CHEBI:60240"/>
        <label>1</label>
    </ligand>
</feature>
<keyword evidence="6" id="KW-1185">Reference proteome</keyword>
<evidence type="ECO:0000313" key="5">
    <source>
        <dbReference type="EMBL" id="SMC26899.1"/>
    </source>
</evidence>
<gene>
    <name evidence="5" type="ORF">SAMN02746041_02803</name>
</gene>
<dbReference type="RefSeq" id="WP_084058720.1">
    <property type="nucleotide sequence ID" value="NZ_FWXF01000019.1"/>
</dbReference>
<dbReference type="Pfam" id="PF01026">
    <property type="entry name" value="TatD_DNase"/>
    <property type="match status" value="1"/>
</dbReference>
<keyword evidence="3" id="KW-0378">Hydrolase</keyword>
<evidence type="ECO:0000256" key="1">
    <source>
        <dbReference type="ARBA" id="ARBA00009275"/>
    </source>
</evidence>
<dbReference type="NCBIfam" id="TIGR00010">
    <property type="entry name" value="YchF/TatD family DNA exonuclease"/>
    <property type="match status" value="1"/>
</dbReference>
<feature type="binding site" evidence="4">
    <location>
        <position position="163"/>
    </location>
    <ligand>
        <name>a divalent metal cation</name>
        <dbReference type="ChEBI" id="CHEBI:60240"/>
        <label>2</label>
    </ligand>
</feature>
<dbReference type="PROSITE" id="PS01137">
    <property type="entry name" value="TATD_1"/>
    <property type="match status" value="1"/>
</dbReference>
<dbReference type="GO" id="GO:0016788">
    <property type="term" value="F:hydrolase activity, acting on ester bonds"/>
    <property type="evidence" value="ECO:0007669"/>
    <property type="project" value="InterPro"/>
</dbReference>
<evidence type="ECO:0000256" key="2">
    <source>
        <dbReference type="ARBA" id="ARBA00022723"/>
    </source>
</evidence>
<comment type="similarity">
    <text evidence="1">Belongs to the metallo-dependent hydrolases superfamily. TatD-type hydrolase family.</text>
</comment>
<name>A0A1W1XSG0_9BACT</name>
<feature type="binding site" evidence="4">
    <location>
        <position position="213"/>
    </location>
    <ligand>
        <name>a divalent metal cation</name>
        <dbReference type="ChEBI" id="CHEBI:60240"/>
        <label>1</label>
    </ligand>
</feature>
<evidence type="ECO:0000256" key="4">
    <source>
        <dbReference type="PIRSR" id="PIRSR005902-1"/>
    </source>
</evidence>
<dbReference type="InterPro" id="IPR001130">
    <property type="entry name" value="TatD-like"/>
</dbReference>
<dbReference type="PIRSF" id="PIRSF005902">
    <property type="entry name" value="DNase_TatD"/>
    <property type="match status" value="1"/>
</dbReference>
<evidence type="ECO:0000313" key="6">
    <source>
        <dbReference type="Proteomes" id="UP000192783"/>
    </source>
</evidence>
<dbReference type="Gene3D" id="3.20.20.140">
    <property type="entry name" value="Metal-dependent hydrolases"/>
    <property type="match status" value="1"/>
</dbReference>
<dbReference type="PANTHER" id="PTHR46124">
    <property type="entry name" value="D-AMINOACYL-TRNA DEACYLASE"/>
    <property type="match status" value="1"/>
</dbReference>
<dbReference type="InterPro" id="IPR032466">
    <property type="entry name" value="Metal_Hydrolase"/>
</dbReference>
<organism evidence="5 6">
    <name type="scientific">Desulfacinum hydrothermale DSM 13146</name>
    <dbReference type="NCBI Taxonomy" id="1121390"/>
    <lineage>
        <taxon>Bacteria</taxon>
        <taxon>Pseudomonadati</taxon>
        <taxon>Thermodesulfobacteriota</taxon>
        <taxon>Syntrophobacteria</taxon>
        <taxon>Syntrophobacterales</taxon>
        <taxon>Syntrophobacteraceae</taxon>
        <taxon>Desulfacinum</taxon>
    </lineage>
</organism>
<feature type="binding site" evidence="4">
    <location>
        <position position="16"/>
    </location>
    <ligand>
        <name>a divalent metal cation</name>
        <dbReference type="ChEBI" id="CHEBI:60240"/>
        <label>1</label>
    </ligand>
</feature>
<feature type="binding site" evidence="4">
    <location>
        <position position="102"/>
    </location>
    <ligand>
        <name>a divalent metal cation</name>
        <dbReference type="ChEBI" id="CHEBI:60240"/>
        <label>1</label>
    </ligand>
</feature>
<dbReference type="FunFam" id="3.20.20.140:FF:000005">
    <property type="entry name" value="TatD family hydrolase"/>
    <property type="match status" value="1"/>
</dbReference>
<sequence>MEMNKSMDEVFLVDTHAHLDFPELVHDLEGVFRRCAQAGVDRIVSIGIDPATSAKAVSLSQEHSFVFATVGLHPHGARQLGEADLEQMAALARNPKVVALGEIGLDYFRDRQPRSVQRRCFGQQLELAAKMQLPAVFHVRDAFDDFFREMSPWAPQLPPSVLHCFSGDWDVAKRALDLGLYLSIPGTVTYKNAAAQQEVARKAPLDRLLVETDAPFLTPVPFRGKPNEPALVRYTAHRIAELRGCSLEAVAQATTQNAYRVFGLARWETGEKA</sequence>
<evidence type="ECO:0000256" key="3">
    <source>
        <dbReference type="ARBA" id="ARBA00022801"/>
    </source>
</evidence>
<dbReference type="GO" id="GO:0046872">
    <property type="term" value="F:metal ion binding"/>
    <property type="evidence" value="ECO:0007669"/>
    <property type="project" value="UniProtKB-KW"/>
</dbReference>
<dbReference type="GO" id="GO:0004536">
    <property type="term" value="F:DNA nuclease activity"/>
    <property type="evidence" value="ECO:0007669"/>
    <property type="project" value="InterPro"/>
</dbReference>
<proteinExistence type="inferred from homology"/>
<protein>
    <submittedName>
        <fullName evidence="5">TatD DNase family protein</fullName>
    </submittedName>
</protein>
<dbReference type="CDD" id="cd01310">
    <property type="entry name" value="TatD_DNAse"/>
    <property type="match status" value="1"/>
</dbReference>